<evidence type="ECO:0000313" key="4">
    <source>
        <dbReference type="Proteomes" id="UP000481861"/>
    </source>
</evidence>
<dbReference type="PANTHER" id="PTHR43662">
    <property type="match status" value="1"/>
</dbReference>
<proteinExistence type="predicted"/>
<dbReference type="Pfam" id="PF09362">
    <property type="entry name" value="DUF1996"/>
    <property type="match status" value="1"/>
</dbReference>
<protein>
    <recommendedName>
        <fullName evidence="2">DUF1996 domain-containing protein</fullName>
    </recommendedName>
</protein>
<dbReference type="EMBL" id="JAADJZ010000029">
    <property type="protein sequence ID" value="KAF2866038.1"/>
    <property type="molecule type" value="Genomic_DNA"/>
</dbReference>
<reference evidence="3 4" key="1">
    <citation type="submission" date="2020-01" db="EMBL/GenBank/DDBJ databases">
        <authorList>
            <consortium name="DOE Joint Genome Institute"/>
            <person name="Haridas S."/>
            <person name="Albert R."/>
            <person name="Binder M."/>
            <person name="Bloem J."/>
            <person name="Labutti K."/>
            <person name="Salamov A."/>
            <person name="Andreopoulos B."/>
            <person name="Baker S.E."/>
            <person name="Barry K."/>
            <person name="Bills G."/>
            <person name="Bluhm B.H."/>
            <person name="Cannon C."/>
            <person name="Castanera R."/>
            <person name="Culley D.E."/>
            <person name="Daum C."/>
            <person name="Ezra D."/>
            <person name="Gonzalez J.B."/>
            <person name="Henrissat B."/>
            <person name="Kuo A."/>
            <person name="Liang C."/>
            <person name="Lipzen A."/>
            <person name="Lutzoni F."/>
            <person name="Magnuson J."/>
            <person name="Mondo S."/>
            <person name="Nolan M."/>
            <person name="Ohm R."/>
            <person name="Pangilinan J."/>
            <person name="Park H.-J.H."/>
            <person name="Ramirez L."/>
            <person name="Alfaro M."/>
            <person name="Sun H."/>
            <person name="Tritt A."/>
            <person name="Yoshinaga Y."/>
            <person name="Zwiers L.-H.L."/>
            <person name="Turgeon B.G."/>
            <person name="Goodwin S.B."/>
            <person name="Spatafora J.W."/>
            <person name="Crous P.W."/>
            <person name="Grigoriev I.V."/>
        </authorList>
    </citation>
    <scope>NUCLEOTIDE SEQUENCE [LARGE SCALE GENOMIC DNA]</scope>
    <source>
        <strain evidence="3 4">CBS 611.86</strain>
    </source>
</reference>
<feature type="signal peptide" evidence="1">
    <location>
        <begin position="1"/>
        <end position="17"/>
    </location>
</feature>
<feature type="domain" description="DUF1996" evidence="2">
    <location>
        <begin position="32"/>
        <end position="282"/>
    </location>
</feature>
<name>A0A7C8M2A6_9PLEO</name>
<organism evidence="3 4">
    <name type="scientific">Massariosphaeria phaeospora</name>
    <dbReference type="NCBI Taxonomy" id="100035"/>
    <lineage>
        <taxon>Eukaryota</taxon>
        <taxon>Fungi</taxon>
        <taxon>Dikarya</taxon>
        <taxon>Ascomycota</taxon>
        <taxon>Pezizomycotina</taxon>
        <taxon>Dothideomycetes</taxon>
        <taxon>Pleosporomycetidae</taxon>
        <taxon>Pleosporales</taxon>
        <taxon>Pleosporales incertae sedis</taxon>
        <taxon>Massariosphaeria</taxon>
    </lineage>
</organism>
<dbReference type="OrthoDB" id="74764at2759"/>
<dbReference type="PANTHER" id="PTHR43662:SF13">
    <property type="entry name" value="DUF1996 DOMAIN-CONTAINING PROTEIN"/>
    <property type="match status" value="1"/>
</dbReference>
<keyword evidence="1" id="KW-0732">Signal</keyword>
<dbReference type="Proteomes" id="UP000481861">
    <property type="component" value="Unassembled WGS sequence"/>
</dbReference>
<evidence type="ECO:0000313" key="3">
    <source>
        <dbReference type="EMBL" id="KAF2866038.1"/>
    </source>
</evidence>
<dbReference type="InterPro" id="IPR018535">
    <property type="entry name" value="DUF1996"/>
</dbReference>
<feature type="chain" id="PRO_5028983441" description="DUF1996 domain-containing protein" evidence="1">
    <location>
        <begin position="18"/>
        <end position="353"/>
    </location>
</feature>
<sequence length="353" mass="39122">MHWSAFLTLALTASSNALIRFQCSQLVVERLDPLVTPGQVPSPHVHQIVGGNSFNASMEPEKDLPGESTCTTCQFSEDFSNYWTAILYFRARNGTYKRVPQLANAGFEGATGGGMTVYYMQDPLYDTAQKSKVQAFKPGFRMFMGDVEARTKAEAARFRQLTYTCMSDAGSREHETVAFPGHKCEYGIMTSLRFPTCWDGVNLDSPNHMDHMSYPESGTFESAGPCPATHPVRTSQVMFEVIWDTSSFNDPADWPEDGSQPFVWSFGDATGYANHGDYVFGWKDQSLQNILDTSCYAASCGGKQQSIADMNKCAGLKRTVEEDIGVDNWIAQLPGGHNVEYTKNAKREVPYTA</sequence>
<dbReference type="AlphaFoldDB" id="A0A7C8M2A6"/>
<evidence type="ECO:0000259" key="2">
    <source>
        <dbReference type="Pfam" id="PF09362"/>
    </source>
</evidence>
<comment type="caution">
    <text evidence="3">The sequence shown here is derived from an EMBL/GenBank/DDBJ whole genome shotgun (WGS) entry which is preliminary data.</text>
</comment>
<accession>A0A7C8M2A6</accession>
<gene>
    <name evidence="3" type="ORF">BDV95DRAFT_599074</name>
</gene>
<keyword evidence="4" id="KW-1185">Reference proteome</keyword>
<evidence type="ECO:0000256" key="1">
    <source>
        <dbReference type="SAM" id="SignalP"/>
    </source>
</evidence>